<accession>A0A0A3Z254</accession>
<dbReference type="RefSeq" id="WP_041955123.1">
    <property type="nucleotide sequence ID" value="NZ_CP126006.1"/>
</dbReference>
<dbReference type="PANTHER" id="PTHR33452:SF1">
    <property type="entry name" value="INNER MEMBRANE PROTEIN YPHA-RELATED"/>
    <property type="match status" value="1"/>
</dbReference>
<evidence type="ECO:0000256" key="7">
    <source>
        <dbReference type="SAM" id="Phobius"/>
    </source>
</evidence>
<keyword evidence="6 7" id="KW-0472">Membrane</keyword>
<organism evidence="8 9">
    <name type="scientific">Bradyrhizobium japonicum</name>
    <dbReference type="NCBI Taxonomy" id="375"/>
    <lineage>
        <taxon>Bacteria</taxon>
        <taxon>Pseudomonadati</taxon>
        <taxon>Pseudomonadota</taxon>
        <taxon>Alphaproteobacteria</taxon>
        <taxon>Hyphomicrobiales</taxon>
        <taxon>Nitrobacteraceae</taxon>
        <taxon>Bradyrhizobium</taxon>
    </lineage>
</organism>
<evidence type="ECO:0000256" key="1">
    <source>
        <dbReference type="ARBA" id="ARBA00004651"/>
    </source>
</evidence>
<feature type="transmembrane region" description="Helical" evidence="7">
    <location>
        <begin position="32"/>
        <end position="51"/>
    </location>
</feature>
<dbReference type="Proteomes" id="UP000030377">
    <property type="component" value="Unassembled WGS sequence"/>
</dbReference>
<sequence length="165" mass="18122">MSDAITGGAPRRSPASLLLPGLRNFYEIANPISYAFLRVAFGLILFTHGWPKLLGESHGAMANPFASSINFITNSLHFPAPVAFGYFVMLLETIGAIMLAAGLFTRLVAPMVAVQMAMICLIHYPKWAWIDRGMEYPFLMGLVALHMSFRGGGRFSADRLIGREL</sequence>
<evidence type="ECO:0000256" key="4">
    <source>
        <dbReference type="ARBA" id="ARBA00022692"/>
    </source>
</evidence>
<evidence type="ECO:0000256" key="5">
    <source>
        <dbReference type="ARBA" id="ARBA00022989"/>
    </source>
</evidence>
<keyword evidence="3" id="KW-1003">Cell membrane</keyword>
<comment type="subcellular location">
    <subcellularLocation>
        <location evidence="1">Cell membrane</location>
        <topology evidence="1">Multi-pass membrane protein</topology>
    </subcellularLocation>
</comment>
<dbReference type="GO" id="GO:0005886">
    <property type="term" value="C:plasma membrane"/>
    <property type="evidence" value="ECO:0007669"/>
    <property type="project" value="UniProtKB-SubCell"/>
</dbReference>
<evidence type="ECO:0000256" key="6">
    <source>
        <dbReference type="ARBA" id="ARBA00023136"/>
    </source>
</evidence>
<gene>
    <name evidence="8" type="ORF">MA20_10125</name>
</gene>
<dbReference type="InterPro" id="IPR051907">
    <property type="entry name" value="DoxX-like_oxidoreductase"/>
</dbReference>
<dbReference type="EMBL" id="JRPN01000006">
    <property type="protein sequence ID" value="KGT79958.1"/>
    <property type="molecule type" value="Genomic_DNA"/>
</dbReference>
<name>A0A0A3Z254_BRAJP</name>
<comment type="caution">
    <text evidence="8">The sequence shown here is derived from an EMBL/GenBank/DDBJ whole genome shotgun (WGS) entry which is preliminary data.</text>
</comment>
<reference evidence="8 9" key="1">
    <citation type="submission" date="2014-09" db="EMBL/GenBank/DDBJ databases">
        <title>Draft genome of Bradyrhizobium japonicum Is-34.</title>
        <authorList>
            <person name="Tsurumaru H."/>
            <person name="Yamakawa T."/>
            <person name="Hashimoto S."/>
            <person name="Okizaki K."/>
            <person name="Kanesaki Y."/>
            <person name="Yoshikawa H."/>
            <person name="Yajima S."/>
        </authorList>
    </citation>
    <scope>NUCLEOTIDE SEQUENCE [LARGE SCALE GENOMIC DNA]</scope>
    <source>
        <strain evidence="8 9">Is-34</strain>
    </source>
</reference>
<evidence type="ECO:0000313" key="9">
    <source>
        <dbReference type="Proteomes" id="UP000030377"/>
    </source>
</evidence>
<proteinExistence type="inferred from homology"/>
<dbReference type="PANTHER" id="PTHR33452">
    <property type="entry name" value="OXIDOREDUCTASE CATD-RELATED"/>
    <property type="match status" value="1"/>
</dbReference>
<keyword evidence="4 7" id="KW-0812">Transmembrane</keyword>
<keyword evidence="5 7" id="KW-1133">Transmembrane helix</keyword>
<evidence type="ECO:0000256" key="2">
    <source>
        <dbReference type="ARBA" id="ARBA00006679"/>
    </source>
</evidence>
<dbReference type="STRING" id="375.BKD09_RS39900"/>
<protein>
    <submittedName>
        <fullName evidence="8">DoxX family protein</fullName>
    </submittedName>
</protein>
<dbReference type="Pfam" id="PF07681">
    <property type="entry name" value="DoxX"/>
    <property type="match status" value="1"/>
</dbReference>
<evidence type="ECO:0000256" key="3">
    <source>
        <dbReference type="ARBA" id="ARBA00022475"/>
    </source>
</evidence>
<comment type="similarity">
    <text evidence="2">Belongs to the DoxX family.</text>
</comment>
<dbReference type="AlphaFoldDB" id="A0A0A3Z254"/>
<dbReference type="InterPro" id="IPR032808">
    <property type="entry name" value="DoxX"/>
</dbReference>
<evidence type="ECO:0000313" key="8">
    <source>
        <dbReference type="EMBL" id="KGT79958.1"/>
    </source>
</evidence>